<gene>
    <name evidence="2" type="ORF">SAMN05216544_0516</name>
</gene>
<keyword evidence="2" id="KW-0689">Ribosomal protein</keyword>
<dbReference type="InterPro" id="IPR052523">
    <property type="entry name" value="Trichothecene_AcTrans"/>
</dbReference>
<protein>
    <submittedName>
        <fullName evidence="2">Ribosomal protein S18 acetylase RimI</fullName>
    </submittedName>
</protein>
<dbReference type="InterPro" id="IPR016181">
    <property type="entry name" value="Acyl_CoA_acyltransferase"/>
</dbReference>
<dbReference type="PANTHER" id="PTHR42791:SF1">
    <property type="entry name" value="N-ACETYLTRANSFERASE DOMAIN-CONTAINING PROTEIN"/>
    <property type="match status" value="1"/>
</dbReference>
<organism evidence="2 3">
    <name type="scientific">Lachnospira pectinoschiza</name>
    <dbReference type="NCBI Taxonomy" id="28052"/>
    <lineage>
        <taxon>Bacteria</taxon>
        <taxon>Bacillati</taxon>
        <taxon>Bacillota</taxon>
        <taxon>Clostridia</taxon>
        <taxon>Lachnospirales</taxon>
        <taxon>Lachnospiraceae</taxon>
        <taxon>Lachnospira</taxon>
    </lineage>
</organism>
<accession>A0A1G9TWV7</accession>
<evidence type="ECO:0000313" key="2">
    <source>
        <dbReference type="EMBL" id="SDM51755.1"/>
    </source>
</evidence>
<dbReference type="Proteomes" id="UP000187651">
    <property type="component" value="Unassembled WGS sequence"/>
</dbReference>
<reference evidence="3" key="1">
    <citation type="submission" date="2016-10" db="EMBL/GenBank/DDBJ databases">
        <authorList>
            <person name="Varghese N."/>
            <person name="Submissions S."/>
        </authorList>
    </citation>
    <scope>NUCLEOTIDE SEQUENCE [LARGE SCALE GENOMIC DNA]</scope>
    <source>
        <strain evidence="3">M83</strain>
    </source>
</reference>
<keyword evidence="3" id="KW-1185">Reference proteome</keyword>
<dbReference type="GO" id="GO:0005840">
    <property type="term" value="C:ribosome"/>
    <property type="evidence" value="ECO:0007669"/>
    <property type="project" value="UniProtKB-KW"/>
</dbReference>
<evidence type="ECO:0000259" key="1">
    <source>
        <dbReference type="PROSITE" id="PS51186"/>
    </source>
</evidence>
<dbReference type="PROSITE" id="PS51186">
    <property type="entry name" value="GNAT"/>
    <property type="match status" value="1"/>
</dbReference>
<sequence length="163" mass="19036">MENLFIKSLGINDLEELLKIRMEVLSNVFALEKKDMSKEDWEAIRRENEIYYREELEKNGHFAIAIYDGENFVGSGGLCLYKELPSPDNMSGKCAYLMNIYVRKEYRRRGIAAKICNKLIDKAKREGIKKIYLESSEMAVNLYKSLGFEEMNGYFKLNMLKCN</sequence>
<dbReference type="SUPFAM" id="SSF55729">
    <property type="entry name" value="Acyl-CoA N-acyltransferases (Nat)"/>
    <property type="match status" value="1"/>
</dbReference>
<dbReference type="Gene3D" id="3.40.630.30">
    <property type="match status" value="1"/>
</dbReference>
<name>A0A1G9TWV7_9FIRM</name>
<dbReference type="InterPro" id="IPR000182">
    <property type="entry name" value="GNAT_dom"/>
</dbReference>
<dbReference type="PANTHER" id="PTHR42791">
    <property type="entry name" value="GNAT FAMILY ACETYLTRANSFERASE"/>
    <property type="match status" value="1"/>
</dbReference>
<proteinExistence type="predicted"/>
<keyword evidence="2" id="KW-0687">Ribonucleoprotein</keyword>
<dbReference type="RefSeq" id="WP_207645129.1">
    <property type="nucleotide sequence ID" value="NZ_FNHZ01000001.1"/>
</dbReference>
<dbReference type="EMBL" id="FNHZ01000001">
    <property type="protein sequence ID" value="SDM51755.1"/>
    <property type="molecule type" value="Genomic_DNA"/>
</dbReference>
<dbReference type="AlphaFoldDB" id="A0A1G9TWV7"/>
<dbReference type="Pfam" id="PF00583">
    <property type="entry name" value="Acetyltransf_1"/>
    <property type="match status" value="1"/>
</dbReference>
<feature type="domain" description="N-acetyltransferase" evidence="1">
    <location>
        <begin position="4"/>
        <end position="163"/>
    </location>
</feature>
<dbReference type="GO" id="GO:0016747">
    <property type="term" value="F:acyltransferase activity, transferring groups other than amino-acyl groups"/>
    <property type="evidence" value="ECO:0007669"/>
    <property type="project" value="InterPro"/>
</dbReference>
<evidence type="ECO:0000313" key="3">
    <source>
        <dbReference type="Proteomes" id="UP000187651"/>
    </source>
</evidence>
<dbReference type="CDD" id="cd04301">
    <property type="entry name" value="NAT_SF"/>
    <property type="match status" value="1"/>
</dbReference>